<accession>A0ABU2U705</accession>
<feature type="transmembrane region" description="Helical" evidence="1">
    <location>
        <begin position="25"/>
        <end position="43"/>
    </location>
</feature>
<gene>
    <name evidence="2" type="ORF">RM764_39605</name>
</gene>
<keyword evidence="1" id="KW-0472">Membrane</keyword>
<keyword evidence="1" id="KW-1133">Transmembrane helix</keyword>
<dbReference type="RefSeq" id="WP_311700450.1">
    <property type="nucleotide sequence ID" value="NZ_JAVREY010000091.1"/>
</dbReference>
<name>A0ABU2U705_9ACTN</name>
<feature type="transmembrane region" description="Helical" evidence="1">
    <location>
        <begin position="63"/>
        <end position="83"/>
    </location>
</feature>
<dbReference type="Proteomes" id="UP001183809">
    <property type="component" value="Unassembled WGS sequence"/>
</dbReference>
<proteinExistence type="predicted"/>
<evidence type="ECO:0000256" key="1">
    <source>
        <dbReference type="SAM" id="Phobius"/>
    </source>
</evidence>
<organism evidence="2 3">
    <name type="scientific">Streptomyces gibsoniae</name>
    <dbReference type="NCBI Taxonomy" id="3075529"/>
    <lineage>
        <taxon>Bacteria</taxon>
        <taxon>Bacillati</taxon>
        <taxon>Actinomycetota</taxon>
        <taxon>Actinomycetes</taxon>
        <taxon>Kitasatosporales</taxon>
        <taxon>Streptomycetaceae</taxon>
        <taxon>Streptomyces</taxon>
    </lineage>
</organism>
<sequence>MTGGTVLPGSGHLDDRQHRVHRSPLLFTAPVVLLALLSLLMVWEMVRGNVSPQLRAQWPWRFSLLAPEALSNLLAVSLGFVFARAQYARTVRPIIGWSGRVSTSVRAMNSKFVWVVDIRNGGMHSAILENADYYVQPKGEHIAATEVPWQGYEEAVAALESLGLRIGKDFDLNPIGSGSPLGVPSGEHGMYTARLSVPAISLLDNIYLRIRVIDAVGDTHERILHCLRGAEVEIRSALATDEP</sequence>
<comment type="caution">
    <text evidence="2">The sequence shown here is derived from an EMBL/GenBank/DDBJ whole genome shotgun (WGS) entry which is preliminary data.</text>
</comment>
<protein>
    <submittedName>
        <fullName evidence="2">Uncharacterized protein</fullName>
    </submittedName>
</protein>
<keyword evidence="1" id="KW-0812">Transmembrane</keyword>
<keyword evidence="3" id="KW-1185">Reference proteome</keyword>
<evidence type="ECO:0000313" key="2">
    <source>
        <dbReference type="EMBL" id="MDT0469011.1"/>
    </source>
</evidence>
<dbReference type="EMBL" id="JAVREY010000091">
    <property type="protein sequence ID" value="MDT0469011.1"/>
    <property type="molecule type" value="Genomic_DNA"/>
</dbReference>
<reference evidence="3" key="1">
    <citation type="submission" date="2023-07" db="EMBL/GenBank/DDBJ databases">
        <title>30 novel species of actinomycetes from the DSMZ collection.</title>
        <authorList>
            <person name="Nouioui I."/>
        </authorList>
    </citation>
    <scope>NUCLEOTIDE SEQUENCE [LARGE SCALE GENOMIC DNA]</scope>
    <source>
        <strain evidence="3">DSM 41699</strain>
    </source>
</reference>
<evidence type="ECO:0000313" key="3">
    <source>
        <dbReference type="Proteomes" id="UP001183809"/>
    </source>
</evidence>